<reference evidence="2" key="1">
    <citation type="submission" date="2021-02" db="EMBL/GenBank/DDBJ databases">
        <authorList>
            <person name="Dougan E. K."/>
            <person name="Rhodes N."/>
            <person name="Thang M."/>
            <person name="Chan C."/>
        </authorList>
    </citation>
    <scope>NUCLEOTIDE SEQUENCE</scope>
</reference>
<feature type="compositionally biased region" description="Basic residues" evidence="1">
    <location>
        <begin position="324"/>
        <end position="336"/>
    </location>
</feature>
<dbReference type="PANTHER" id="PTHR33050:SF7">
    <property type="entry name" value="RIBONUCLEASE H"/>
    <property type="match status" value="1"/>
</dbReference>
<protein>
    <submittedName>
        <fullName evidence="2">Uncharacterized protein</fullName>
    </submittedName>
</protein>
<name>A0A812MGQ2_9DINO</name>
<organism evidence="2 3">
    <name type="scientific">Symbiodinium natans</name>
    <dbReference type="NCBI Taxonomy" id="878477"/>
    <lineage>
        <taxon>Eukaryota</taxon>
        <taxon>Sar</taxon>
        <taxon>Alveolata</taxon>
        <taxon>Dinophyceae</taxon>
        <taxon>Suessiales</taxon>
        <taxon>Symbiodiniaceae</taxon>
        <taxon>Symbiodinium</taxon>
    </lineage>
</organism>
<keyword evidence="3" id="KW-1185">Reference proteome</keyword>
<feature type="region of interest" description="Disordered" evidence="1">
    <location>
        <begin position="324"/>
        <end position="348"/>
    </location>
</feature>
<dbReference type="PANTHER" id="PTHR33050">
    <property type="entry name" value="REVERSE TRANSCRIPTASE DOMAIN-CONTAINING PROTEIN"/>
    <property type="match status" value="1"/>
</dbReference>
<accession>A0A812MGQ2</accession>
<dbReference type="OrthoDB" id="440183at2759"/>
<dbReference type="EMBL" id="CAJNDS010001502">
    <property type="protein sequence ID" value="CAE7262705.1"/>
    <property type="molecule type" value="Genomic_DNA"/>
</dbReference>
<dbReference type="Proteomes" id="UP000604046">
    <property type="component" value="Unassembled WGS sequence"/>
</dbReference>
<gene>
    <name evidence="2" type="ORF">SNAT2548_LOCUS13791</name>
</gene>
<sequence>MPHLSQLACRMSVDSEAAFRADALRLGISAAHVDALVQKGVSTHARFAFISSFQPGSADESPFVQALKNYLGSDPKDSMPCFRHLFYTSHTLAVQELKDKFEPRDEPKRLSMADRVDRLERLKRELVGLSIDSWIEPSHALVDRAVAFAEEQCLGPLELSKCTSRESEMRSEKRDPVTYRIEGIVKVSKSQQEPVADTSSDLHVRLCMQRRALAFQMAGIATYVELDRVISRFFAHLLRPVLQGQRAVQLQQAVEADRLLWTLVAQDTRGKILTSGKPLPLDAAAVRLFDSPDVAYTLLPRSGSGGPPPAKPPAGESAQAALREKRKRRVTSKRMKSAAVGSTSPPSAAPALEFLGPLPSVRIGDVALRLPAGHSPTEFPQPEAMAATFADPPTREEILSIVPHLESEVPGRGAAGPASLSFTVGAWSKSGTTGIRLRTHAFPNVTRALVQFVRAQAPTHTFAAVAIFRNLQTDLHIDVNNEHASHNLLLPLSQFSGGSVWQEQSGGAVPFETHTGTLWGEALDVASGPQLLDPLRRHATLAWEGDRILLVAYSPAGCGVLSSLSMQLRSFGFPLWPVASVLPSELSLAGVQVPLPAATLSPVDFTCAPEEALCVEIFCGQARLSAACRELGMSILPIDKVRKSAAVQVVALDLTDPQDQLAFFELLSTANVCVAHFAPVCGTASRARERPAPPGLQFAARPLRSGAHPLGLPGLRGTQAARVEAANVLYAVTLAAMWLLCLRGALVSCENPTRSLFWRVADIMAQDLPDPMAWFALVDNVFDSCMYGGERRKATTFRASPGLCDVLRARCDSTHTHASWEPYNGPSGVVYPSAQEAAYPRLLAQAFAAAAHAALLQLGVQFEASSIGDGVKNPRHLREFAKRPLPPLLAEYWLVCPPQCVPPGAVCKPLPPHVVFPKRGDVVKTVSSKEEVAALLPFAEEPGTVVALLGGNATLKEPLVGVYRTPSQTVKATSVLQHPLQLALPLPDNMVEAVLRVLSLGPSGLVDLRLNVLRTLQSRRRDLQPDENKLHASMHPDLARVLEGKSTLLWEQLLAETQFPDPGLIAEVRQGFELVGPATPSGAFPKGVKPAQQTMPQLKSQCVWRRKATVARCGPTGDGRSDHELWKQTLEEVDQGWIAGPFEDESSVSKHLGTSEWFCTRRFPILQGEKVRIIDDCLQSGLNSAYAAFNKLKLMGADHFISLVLLLIRAAATPGSQVKLASGKVLDVVRHPGWGTGLGLLGKTLDLASAYKQLGCRPETAFNRVLVAWDPIRERPAYFVGTALMFGATASVFSFNRCSASLHHLAVTLGAICCTVYFDDFPCVEPSLTAGSSEAFLVGLLEVLGWRVALQPKKNAPFSRVFDMLGVRVNLGRADQGLVEVRNKPERSEALKAEVSRLLEQGFIRRSEASALHGRLNFAQGQLHGCPFKPAMAFLSRVSVEGWKEDMCTDMALSLAYVAACLECEVPRLVKAVDERPPARVFTDGSWEGQDGGSGAVLFLGPSDMGSVAEVHIPPDLTHLWREQGRSQLVSQYELFPILAVLQRWGAKLAGRKVIFFIDNNGVRDSLIKGSTHVPHSFAMLAIIASMLRALDITPWFTRVASKGNPSDGPSRHQAAGTARELGATLERPLVVDDWVVGALLSSHSFLGIMGKSVGKEGDLGTGT</sequence>
<feature type="region of interest" description="Disordered" evidence="1">
    <location>
        <begin position="299"/>
        <end position="318"/>
    </location>
</feature>
<dbReference type="InterPro" id="IPR052055">
    <property type="entry name" value="Hepadnavirus_pol/RT"/>
</dbReference>
<comment type="caution">
    <text evidence="2">The sequence shown here is derived from an EMBL/GenBank/DDBJ whole genome shotgun (WGS) entry which is preliminary data.</text>
</comment>
<evidence type="ECO:0000256" key="1">
    <source>
        <dbReference type="SAM" id="MobiDB-lite"/>
    </source>
</evidence>
<evidence type="ECO:0000313" key="3">
    <source>
        <dbReference type="Proteomes" id="UP000604046"/>
    </source>
</evidence>
<evidence type="ECO:0000313" key="2">
    <source>
        <dbReference type="EMBL" id="CAE7262705.1"/>
    </source>
</evidence>
<proteinExistence type="predicted"/>